<dbReference type="PANTHER" id="PTHR31972:SF6">
    <property type="entry name" value="DUF868 DOMAIN-CONTAINING PROTEIN"/>
    <property type="match status" value="1"/>
</dbReference>
<dbReference type="Proteomes" id="UP001165190">
    <property type="component" value="Unassembled WGS sequence"/>
</dbReference>
<evidence type="ECO:0008006" key="4">
    <source>
        <dbReference type="Google" id="ProtNLM"/>
    </source>
</evidence>
<reference evidence="2" key="1">
    <citation type="submission" date="2023-05" db="EMBL/GenBank/DDBJ databases">
        <title>Genome and transcriptome analyses reveal genes involved in the formation of fine ridges on petal epidermal cells in Hibiscus trionum.</title>
        <authorList>
            <person name="Koshimizu S."/>
            <person name="Masuda S."/>
            <person name="Ishii T."/>
            <person name="Shirasu K."/>
            <person name="Hoshino A."/>
            <person name="Arita M."/>
        </authorList>
    </citation>
    <scope>NUCLEOTIDE SEQUENCE</scope>
    <source>
        <strain evidence="2">Hamamatsu line</strain>
    </source>
</reference>
<protein>
    <recommendedName>
        <fullName evidence="4">DUF868 family protein</fullName>
    </recommendedName>
</protein>
<evidence type="ECO:0000313" key="2">
    <source>
        <dbReference type="EMBL" id="GMI79217.1"/>
    </source>
</evidence>
<evidence type="ECO:0000313" key="3">
    <source>
        <dbReference type="Proteomes" id="UP001165190"/>
    </source>
</evidence>
<dbReference type="EMBL" id="BSYR01000016">
    <property type="protein sequence ID" value="GMI79217.1"/>
    <property type="molecule type" value="Genomic_DNA"/>
</dbReference>
<organism evidence="2 3">
    <name type="scientific">Hibiscus trionum</name>
    <name type="common">Flower of an hour</name>
    <dbReference type="NCBI Taxonomy" id="183268"/>
    <lineage>
        <taxon>Eukaryota</taxon>
        <taxon>Viridiplantae</taxon>
        <taxon>Streptophyta</taxon>
        <taxon>Embryophyta</taxon>
        <taxon>Tracheophyta</taxon>
        <taxon>Spermatophyta</taxon>
        <taxon>Magnoliopsida</taxon>
        <taxon>eudicotyledons</taxon>
        <taxon>Gunneridae</taxon>
        <taxon>Pentapetalae</taxon>
        <taxon>rosids</taxon>
        <taxon>malvids</taxon>
        <taxon>Malvales</taxon>
        <taxon>Malvaceae</taxon>
        <taxon>Malvoideae</taxon>
        <taxon>Hibiscus</taxon>
    </lineage>
</organism>
<dbReference type="InterPro" id="IPR008586">
    <property type="entry name" value="DUF868_pln"/>
</dbReference>
<accession>A0A9W7LVI4</accession>
<sequence length="339" mass="37706">MIPACFSQPNTNTLSNTSQVPQNLITCIYQTQLWDSPTYLTLTWSKTLFSHSLTLHAADFFSITISLYPSTFSFFRNRPGSKSVYLTHHRRRQRIKLYWDFTRSVFAENSAEPESNFYIAVSCNGKLEFFLGDLTDELAKRCCSGSAVARQVLLEPALLSRREHVFGRRSFVSVAKFLGSKHEIGIDCNGGVLKVKVDGQTSLVIKRLAWKFRGNERIYVNGVEVEFFWDVFNWVNNGENNGNANGHGVFIFQVGDGGVWPEMMGPEKRLMRKSLSSVAAGGGSTPMVSASLSPSPSCSSVLQWAEESNDGGRSSCSSSTRSYGSNGGFSLLLYAWKKD</sequence>
<dbReference type="PANTHER" id="PTHR31972">
    <property type="entry name" value="EXPRESSED PROTEIN"/>
    <property type="match status" value="1"/>
</dbReference>
<dbReference type="Pfam" id="PF05910">
    <property type="entry name" value="DUF868"/>
    <property type="match status" value="1"/>
</dbReference>
<proteinExistence type="predicted"/>
<comment type="caution">
    <text evidence="2">The sequence shown here is derived from an EMBL/GenBank/DDBJ whole genome shotgun (WGS) entry which is preliminary data.</text>
</comment>
<dbReference type="OrthoDB" id="1913958at2759"/>
<keyword evidence="3" id="KW-1185">Reference proteome</keyword>
<gene>
    <name evidence="2" type="ORF">HRI_001591000</name>
</gene>
<evidence type="ECO:0000256" key="1">
    <source>
        <dbReference type="SAM" id="MobiDB-lite"/>
    </source>
</evidence>
<feature type="region of interest" description="Disordered" evidence="1">
    <location>
        <begin position="308"/>
        <end position="327"/>
    </location>
</feature>
<feature type="compositionally biased region" description="Low complexity" evidence="1">
    <location>
        <begin position="311"/>
        <end position="324"/>
    </location>
</feature>
<name>A0A9W7LVI4_HIBTR</name>
<dbReference type="AlphaFoldDB" id="A0A9W7LVI4"/>